<evidence type="ECO:0000313" key="7">
    <source>
        <dbReference type="EMBL" id="ODN42127.1"/>
    </source>
</evidence>
<evidence type="ECO:0000259" key="6">
    <source>
        <dbReference type="Pfam" id="PF00582"/>
    </source>
</evidence>
<evidence type="ECO:0000256" key="4">
    <source>
        <dbReference type="ARBA" id="ARBA00022490"/>
    </source>
</evidence>
<name>A0ABX3A1M6_9GAMM</name>
<comment type="subcellular location">
    <subcellularLocation>
        <location evidence="1 5">Cytoplasm</location>
    </subcellularLocation>
</comment>
<proteinExistence type="inferred from homology"/>
<dbReference type="Pfam" id="PF00582">
    <property type="entry name" value="Usp"/>
    <property type="match status" value="1"/>
</dbReference>
<dbReference type="PANTHER" id="PTHR46268">
    <property type="entry name" value="STRESS RESPONSE PROTEIN NHAX"/>
    <property type="match status" value="1"/>
</dbReference>
<dbReference type="Gene3D" id="3.40.50.620">
    <property type="entry name" value="HUPs"/>
    <property type="match status" value="1"/>
</dbReference>
<reference evidence="7 8" key="1">
    <citation type="submission" date="2016-08" db="EMBL/GenBank/DDBJ databases">
        <title>Draft genome sequence of Candidatus Piscirickettsia litoralis, from seawater.</title>
        <authorList>
            <person name="Wan X."/>
            <person name="Lee A.J."/>
            <person name="Hou S."/>
            <person name="Donachie S.P."/>
        </authorList>
    </citation>
    <scope>NUCLEOTIDE SEQUENCE [LARGE SCALE GENOMIC DNA]</scope>
    <source>
        <strain evidence="7 8">Y2</strain>
    </source>
</reference>
<keyword evidence="8" id="KW-1185">Reference proteome</keyword>
<dbReference type="EMBL" id="MDTU01000001">
    <property type="protein sequence ID" value="ODN42127.1"/>
    <property type="molecule type" value="Genomic_DNA"/>
</dbReference>
<dbReference type="InterPro" id="IPR014729">
    <property type="entry name" value="Rossmann-like_a/b/a_fold"/>
</dbReference>
<evidence type="ECO:0000256" key="3">
    <source>
        <dbReference type="ARBA" id="ARBA00011738"/>
    </source>
</evidence>
<evidence type="ECO:0000256" key="5">
    <source>
        <dbReference type="PIRNR" id="PIRNR006276"/>
    </source>
</evidence>
<evidence type="ECO:0000256" key="2">
    <source>
        <dbReference type="ARBA" id="ARBA00008791"/>
    </source>
</evidence>
<feature type="domain" description="UspA" evidence="6">
    <location>
        <begin position="4"/>
        <end position="136"/>
    </location>
</feature>
<comment type="similarity">
    <text evidence="2 5">Belongs to the universal stress protein A family.</text>
</comment>
<dbReference type="PRINTS" id="PR01438">
    <property type="entry name" value="UNVRSLSTRESS"/>
</dbReference>
<gene>
    <name evidence="7" type="ORF">BGC07_03160</name>
</gene>
<comment type="caution">
    <text evidence="7">The sequence shown here is derived from an EMBL/GenBank/DDBJ whole genome shotgun (WGS) entry which is preliminary data.</text>
</comment>
<keyword evidence="4 5" id="KW-0963">Cytoplasm</keyword>
<sequence length="142" mass="15695">MKKYQHVLFATDLDERSESAAEYARDFAALLDAKFSMLHIVQVVAAAYGYVGDYDFEQQIVEDAHAEMARLAGKLGVESGSCQVVKGYPKEDLLRKAKQMGVDLIILHGHRHHWLGMLGSTANSIVNKAECDVLVLSAESKN</sequence>
<dbReference type="InterPro" id="IPR006016">
    <property type="entry name" value="UspA"/>
</dbReference>
<dbReference type="Proteomes" id="UP000094329">
    <property type="component" value="Unassembled WGS sequence"/>
</dbReference>
<dbReference type="SUPFAM" id="SSF52402">
    <property type="entry name" value="Adenine nucleotide alpha hydrolases-like"/>
    <property type="match status" value="1"/>
</dbReference>
<evidence type="ECO:0000313" key="8">
    <source>
        <dbReference type="Proteomes" id="UP000094329"/>
    </source>
</evidence>
<protein>
    <recommendedName>
        <fullName evidence="5">Universal stress protein</fullName>
    </recommendedName>
</protein>
<dbReference type="PIRSF" id="PIRSF006276">
    <property type="entry name" value="UspA"/>
    <property type="match status" value="1"/>
</dbReference>
<dbReference type="PANTHER" id="PTHR46268:SF23">
    <property type="entry name" value="UNIVERSAL STRESS PROTEIN A-RELATED"/>
    <property type="match status" value="1"/>
</dbReference>
<dbReference type="RefSeq" id="WP_069311926.1">
    <property type="nucleotide sequence ID" value="NZ_MDTU01000001.1"/>
</dbReference>
<organism evidence="7 8">
    <name type="scientific">Piscirickettsia litoralis</name>
    <dbReference type="NCBI Taxonomy" id="1891921"/>
    <lineage>
        <taxon>Bacteria</taxon>
        <taxon>Pseudomonadati</taxon>
        <taxon>Pseudomonadota</taxon>
        <taxon>Gammaproteobacteria</taxon>
        <taxon>Thiotrichales</taxon>
        <taxon>Piscirickettsiaceae</taxon>
        <taxon>Piscirickettsia</taxon>
    </lineage>
</organism>
<comment type="subunit">
    <text evidence="3">Homodimer.</text>
</comment>
<accession>A0ABX3A1M6</accession>
<dbReference type="InterPro" id="IPR006015">
    <property type="entry name" value="Universal_stress_UspA"/>
</dbReference>
<evidence type="ECO:0000256" key="1">
    <source>
        <dbReference type="ARBA" id="ARBA00004496"/>
    </source>
</evidence>